<accession>X1HUU7</accession>
<dbReference type="PROSITE" id="PS51257">
    <property type="entry name" value="PROKAR_LIPOPROTEIN"/>
    <property type="match status" value="1"/>
</dbReference>
<gene>
    <name evidence="1" type="ORF">S03H2_47627</name>
</gene>
<comment type="caution">
    <text evidence="1">The sequence shown here is derived from an EMBL/GenBank/DDBJ whole genome shotgun (WGS) entry which is preliminary data.</text>
</comment>
<proteinExistence type="predicted"/>
<dbReference type="AlphaFoldDB" id="X1HUU7"/>
<feature type="non-terminal residue" evidence="1">
    <location>
        <position position="76"/>
    </location>
</feature>
<reference evidence="1" key="1">
    <citation type="journal article" date="2014" name="Front. Microbiol.">
        <title>High frequency of phylogenetically diverse reductive dehalogenase-homologous genes in deep subseafloor sedimentary metagenomes.</title>
        <authorList>
            <person name="Kawai M."/>
            <person name="Futagami T."/>
            <person name="Toyoda A."/>
            <person name="Takaki Y."/>
            <person name="Nishi S."/>
            <person name="Hori S."/>
            <person name="Arai W."/>
            <person name="Tsubouchi T."/>
            <person name="Morono Y."/>
            <person name="Uchiyama I."/>
            <person name="Ito T."/>
            <person name="Fujiyama A."/>
            <person name="Inagaki F."/>
            <person name="Takami H."/>
        </authorList>
    </citation>
    <scope>NUCLEOTIDE SEQUENCE</scope>
    <source>
        <strain evidence="1">Expedition CK06-06</strain>
    </source>
</reference>
<protein>
    <submittedName>
        <fullName evidence="1">Uncharacterized protein</fullName>
    </submittedName>
</protein>
<name>X1HUU7_9ZZZZ</name>
<evidence type="ECO:0000313" key="1">
    <source>
        <dbReference type="EMBL" id="GAH73247.1"/>
    </source>
</evidence>
<dbReference type="EMBL" id="BARU01029981">
    <property type="protein sequence ID" value="GAH73247.1"/>
    <property type="molecule type" value="Genomic_DNA"/>
</dbReference>
<sequence length="76" mass="8506">MRSATAVLATILVLALAGCEAKPKQVDQAGRVLLEGFTVSHYVSVLRQESDRVEGDLLRVRTELKNRKKENIWVDI</sequence>
<organism evidence="1">
    <name type="scientific">marine sediment metagenome</name>
    <dbReference type="NCBI Taxonomy" id="412755"/>
    <lineage>
        <taxon>unclassified sequences</taxon>
        <taxon>metagenomes</taxon>
        <taxon>ecological metagenomes</taxon>
    </lineage>
</organism>